<gene>
    <name evidence="1" type="ORF">BDK89_3839</name>
</gene>
<dbReference type="Proteomes" id="UP000294558">
    <property type="component" value="Unassembled WGS sequence"/>
</dbReference>
<keyword evidence="2" id="KW-1185">Reference proteome</keyword>
<comment type="caution">
    <text evidence="1">The sequence shown here is derived from an EMBL/GenBank/DDBJ whole genome shotgun (WGS) entry which is preliminary data.</text>
</comment>
<organism evidence="1 2">
    <name type="scientific">Ilumatobacter fluminis</name>
    <dbReference type="NCBI Taxonomy" id="467091"/>
    <lineage>
        <taxon>Bacteria</taxon>
        <taxon>Bacillati</taxon>
        <taxon>Actinomycetota</taxon>
        <taxon>Acidimicrobiia</taxon>
        <taxon>Acidimicrobiales</taxon>
        <taxon>Ilumatobacteraceae</taxon>
        <taxon>Ilumatobacter</taxon>
    </lineage>
</organism>
<evidence type="ECO:0000313" key="2">
    <source>
        <dbReference type="Proteomes" id="UP000294558"/>
    </source>
</evidence>
<name>A0A4R7I3Q5_9ACTN</name>
<sequence length="66" mass="7318">MTTRSNLDHMRKELGASVFGFLANKGLSRKTKGVDGLAKSMIARQAGEVAHDPELDHPEEWDRPVD</sequence>
<accession>A0A4R7I3Q5</accession>
<dbReference type="EMBL" id="SOAU01000001">
    <property type="protein sequence ID" value="TDT18221.1"/>
    <property type="molecule type" value="Genomic_DNA"/>
</dbReference>
<dbReference type="RefSeq" id="WP_133870454.1">
    <property type="nucleotide sequence ID" value="NZ_SOAU01000001.1"/>
</dbReference>
<proteinExistence type="predicted"/>
<reference evidence="1 2" key="1">
    <citation type="submission" date="2019-03" db="EMBL/GenBank/DDBJ databases">
        <title>Sequencing the genomes of 1000 actinobacteria strains.</title>
        <authorList>
            <person name="Klenk H.-P."/>
        </authorList>
    </citation>
    <scope>NUCLEOTIDE SEQUENCE [LARGE SCALE GENOMIC DNA]</scope>
    <source>
        <strain evidence="1 2">DSM 18936</strain>
    </source>
</reference>
<protein>
    <submittedName>
        <fullName evidence="1">Uncharacterized protein</fullName>
    </submittedName>
</protein>
<dbReference type="AlphaFoldDB" id="A0A4R7I3Q5"/>
<evidence type="ECO:0000313" key="1">
    <source>
        <dbReference type="EMBL" id="TDT18221.1"/>
    </source>
</evidence>